<protein>
    <submittedName>
        <fullName evidence="1">Uncharacterized protein</fullName>
    </submittedName>
</protein>
<organism evidence="1 2">
    <name type="scientific">Mycena belliarum</name>
    <dbReference type="NCBI Taxonomy" id="1033014"/>
    <lineage>
        <taxon>Eukaryota</taxon>
        <taxon>Fungi</taxon>
        <taxon>Dikarya</taxon>
        <taxon>Basidiomycota</taxon>
        <taxon>Agaricomycotina</taxon>
        <taxon>Agaricomycetes</taxon>
        <taxon>Agaricomycetidae</taxon>
        <taxon>Agaricales</taxon>
        <taxon>Marasmiineae</taxon>
        <taxon>Mycenaceae</taxon>
        <taxon>Mycena</taxon>
    </lineage>
</organism>
<comment type="caution">
    <text evidence="1">The sequence shown here is derived from an EMBL/GenBank/DDBJ whole genome shotgun (WGS) entry which is preliminary data.</text>
</comment>
<evidence type="ECO:0000313" key="2">
    <source>
        <dbReference type="Proteomes" id="UP001222325"/>
    </source>
</evidence>
<accession>A0AAD6UM19</accession>
<proteinExistence type="predicted"/>
<sequence>MAQKPVPLITPSLHSLEPWERSEAIWVEVEPRSMYQTEGYDHDEGLTSAVRIRPTIPHDPPYRVRYQERPRISLGSVLRCSMFADELVPHTVTRGDFGTPTLTIKCLGRARRREVYIEFDRMSLRWDVPPLDYEGRIRLPPGDVRRAKVTGEADGNIKNRLAFMDVFAIRPESEVGWGELQSLF</sequence>
<keyword evidence="2" id="KW-1185">Reference proteome</keyword>
<dbReference type="Proteomes" id="UP001222325">
    <property type="component" value="Unassembled WGS sequence"/>
</dbReference>
<evidence type="ECO:0000313" key="1">
    <source>
        <dbReference type="EMBL" id="KAJ7104376.1"/>
    </source>
</evidence>
<gene>
    <name evidence="1" type="ORF">B0H15DRAFT_942369</name>
</gene>
<name>A0AAD6UM19_9AGAR</name>
<dbReference type="EMBL" id="JARJCN010000001">
    <property type="protein sequence ID" value="KAJ7104376.1"/>
    <property type="molecule type" value="Genomic_DNA"/>
</dbReference>
<reference evidence="1" key="1">
    <citation type="submission" date="2023-03" db="EMBL/GenBank/DDBJ databases">
        <title>Massive genome expansion in bonnet fungi (Mycena s.s.) driven by repeated elements and novel gene families across ecological guilds.</title>
        <authorList>
            <consortium name="Lawrence Berkeley National Laboratory"/>
            <person name="Harder C.B."/>
            <person name="Miyauchi S."/>
            <person name="Viragh M."/>
            <person name="Kuo A."/>
            <person name="Thoen E."/>
            <person name="Andreopoulos B."/>
            <person name="Lu D."/>
            <person name="Skrede I."/>
            <person name="Drula E."/>
            <person name="Henrissat B."/>
            <person name="Morin E."/>
            <person name="Kohler A."/>
            <person name="Barry K."/>
            <person name="LaButti K."/>
            <person name="Morin E."/>
            <person name="Salamov A."/>
            <person name="Lipzen A."/>
            <person name="Mereny Z."/>
            <person name="Hegedus B."/>
            <person name="Baldrian P."/>
            <person name="Stursova M."/>
            <person name="Weitz H."/>
            <person name="Taylor A."/>
            <person name="Grigoriev I.V."/>
            <person name="Nagy L.G."/>
            <person name="Martin F."/>
            <person name="Kauserud H."/>
        </authorList>
    </citation>
    <scope>NUCLEOTIDE SEQUENCE</scope>
    <source>
        <strain evidence="1">CBHHK173m</strain>
    </source>
</reference>
<dbReference type="AlphaFoldDB" id="A0AAD6UM19"/>